<dbReference type="Proteomes" id="UP000242254">
    <property type="component" value="Unassembled WGS sequence"/>
</dbReference>
<dbReference type="RefSeq" id="XP_023467389.1">
    <property type="nucleotide sequence ID" value="XM_023610760.1"/>
</dbReference>
<name>A0A2G4SY27_RHIZD</name>
<proteinExistence type="predicted"/>
<evidence type="ECO:0000313" key="2">
    <source>
        <dbReference type="Proteomes" id="UP000242254"/>
    </source>
</evidence>
<dbReference type="AlphaFoldDB" id="A0A2G4SY27"/>
<evidence type="ECO:0000313" key="1">
    <source>
        <dbReference type="EMBL" id="PHZ13681.1"/>
    </source>
</evidence>
<reference evidence="1 2" key="1">
    <citation type="journal article" date="2016" name="Proc. Natl. Acad. Sci. U.S.A.">
        <title>Lipid metabolic changes in an early divergent fungus govern the establishment of a mutualistic symbiosis with endobacteria.</title>
        <authorList>
            <person name="Lastovetsky O.A."/>
            <person name="Gaspar M.L."/>
            <person name="Mondo S.J."/>
            <person name="LaButti K.M."/>
            <person name="Sandor L."/>
            <person name="Grigoriev I.V."/>
            <person name="Henry S.A."/>
            <person name="Pawlowska T.E."/>
        </authorList>
    </citation>
    <scope>NUCLEOTIDE SEQUENCE [LARGE SCALE GENOMIC DNA]</scope>
    <source>
        <strain evidence="1 2">ATCC 52813</strain>
    </source>
</reference>
<dbReference type="EMBL" id="KZ303847">
    <property type="protein sequence ID" value="PHZ13681.1"/>
    <property type="molecule type" value="Genomic_DNA"/>
</dbReference>
<protein>
    <submittedName>
        <fullName evidence="1">Uncharacterized protein</fullName>
    </submittedName>
</protein>
<keyword evidence="2" id="KW-1185">Reference proteome</keyword>
<organism evidence="1 2">
    <name type="scientific">Rhizopus microsporus ATCC 52813</name>
    <dbReference type="NCBI Taxonomy" id="1340429"/>
    <lineage>
        <taxon>Eukaryota</taxon>
        <taxon>Fungi</taxon>
        <taxon>Fungi incertae sedis</taxon>
        <taxon>Mucoromycota</taxon>
        <taxon>Mucoromycotina</taxon>
        <taxon>Mucoromycetes</taxon>
        <taxon>Mucorales</taxon>
        <taxon>Mucorineae</taxon>
        <taxon>Rhizopodaceae</taxon>
        <taxon>Rhizopus</taxon>
    </lineage>
</organism>
<gene>
    <name evidence="1" type="ORF">RHIMIDRAFT_250834</name>
</gene>
<dbReference type="GeneID" id="35441750"/>
<accession>A0A2G4SY27</accession>
<sequence>MNTENNGYDQVESPACAMKSFNRPSPLEVKFVSSPFLQEDPNVIVRSPGADFTPSSVLLEHCPLIEGDFFSRPLPNIERWRFLFECPKNTIRSYDLPEFNKVNLSSPARRFDTQLHDIQYRLSDPTHSID</sequence>